<feature type="compositionally biased region" description="Polar residues" evidence="1">
    <location>
        <begin position="1040"/>
        <end position="1054"/>
    </location>
</feature>
<reference evidence="2 3" key="1">
    <citation type="journal article" date="2016" name="Sci. Rep.">
        <title>Insights into Adaptations to a Near-Obligate Nematode Endoparasitic Lifestyle from the Finished Genome of Drechmeria coniospora.</title>
        <authorList>
            <person name="Zhang L."/>
            <person name="Zhou Z."/>
            <person name="Guo Q."/>
            <person name="Fokkens L."/>
            <person name="Miskei M."/>
            <person name="Pocsi I."/>
            <person name="Zhang W."/>
            <person name="Chen M."/>
            <person name="Wang L."/>
            <person name="Sun Y."/>
            <person name="Donzelli B.G."/>
            <person name="Gibson D.M."/>
            <person name="Nelson D.R."/>
            <person name="Luo J.G."/>
            <person name="Rep M."/>
            <person name="Liu H."/>
            <person name="Yang S."/>
            <person name="Wang J."/>
            <person name="Krasnoff S.B."/>
            <person name="Xu Y."/>
            <person name="Molnar I."/>
            <person name="Lin M."/>
        </authorList>
    </citation>
    <scope>NUCLEOTIDE SEQUENCE [LARGE SCALE GENOMIC DNA]</scope>
    <source>
        <strain evidence="2 3">ARSEF 6962</strain>
    </source>
</reference>
<dbReference type="InterPro" id="IPR045342">
    <property type="entry name" value="Etd1"/>
</dbReference>
<accession>A0A151GD86</accession>
<dbReference type="InParanoid" id="A0A151GD86"/>
<feature type="region of interest" description="Disordered" evidence="1">
    <location>
        <begin position="296"/>
        <end position="325"/>
    </location>
</feature>
<dbReference type="GO" id="GO:1902412">
    <property type="term" value="P:regulation of mitotic cytokinesis"/>
    <property type="evidence" value="ECO:0007669"/>
    <property type="project" value="InterPro"/>
</dbReference>
<feature type="region of interest" description="Disordered" evidence="1">
    <location>
        <begin position="582"/>
        <end position="647"/>
    </location>
</feature>
<proteinExistence type="predicted"/>
<gene>
    <name evidence="2" type="ORF">DCS_07033</name>
</gene>
<protein>
    <submittedName>
        <fullName evidence="2">Uncharacterized protein</fullName>
    </submittedName>
</protein>
<dbReference type="STRING" id="98403.A0A151GD86"/>
<feature type="region of interest" description="Disordered" evidence="1">
    <location>
        <begin position="354"/>
        <end position="380"/>
    </location>
</feature>
<sequence>MQSVPTLVGTGAAVAAAASGFVFGQPSEAIPSTTSRHRSHLHSRTLSVDRAFEAGYQPNLFFTSRPSTTTAAAPPITSQITGPATASSRAIGSRPPLSRYQRPQTSQITSPRSSVRRPPIPRHQLDLSPSVPPEPSRDTLPSNGSWIRRLSLRPLSQHGSVRSSLVVDSPSATYPPISATPIPSRSGPPLPPNKLVKRSSSAHRTTDEEHPPATRSRGLPTLRRPATSHQRSANLQQFRADVDIAGGPVVRPYCKYASEQSSIWPEELLGASPLERGSDAQSASAWKSYIHSRRRRSIATSAGVQDRSADASPSTLTRIWPENNPPQRVHLLKPSMISASLAAGFSLPSRGVEKKESACHGADASKRLGPSPEIASDHPTKMKRSLSVTLSSAANSWVSRTSGSLRRPKLRTEQMNGGNKLHLPHAVSGSPSAAAHRLDNHVPGKSASATIEPNRHGSTRPSVASIQRPYHKRNMSSPLPPLTVSSLVTAFHDELSQLSRSGGAAISHTSRPNQPSGSSTSSAAMSHMRGSHFERSPILGSSDGDGRGFTSGDDDDTDFKSDTLFDSLRTLASGRVGVVETPLDSMYDESPPSTADNGRTKGLSIQEMLGGRGRDGGDNIPEEDENTTTPVHVNRRAGANFSPGEEDLANKPRFILEPSSHSHASKSVKDLGHLSLDDDFDEDWTRDDGAPAIPLSPLSKGSTRHSRGINPKVRLALASIEVDSAPSATAVAACNDRPPSNLFDWSEPSLPGDQGRGGNVPRPRTAFSKPEMDSRGGRSAMRRGQSFAHARSQSVPVVHDVIDESKPTGAKYGTWGLGTKTVAEDWDEDFEFGGNITTQDGTPVNDMFAVPESIRATQPSVKAHSGHIRELSLLVGDLRRLCCHGREMSMLDGEQRGLWKEAEGIIALASPDEDDTNEDHEDHESASSVHLDAADAIDSPLDDGHDAPSMNRLDAAIECQETAMSKTAVVRERQSPRRRSVVSPEDDIFGGSWPSADEGSQPNRLSRPRTPEGRASKPGEVTGVVRSKLGSKQHHDTPTGPLQQPRNNTNNNTVQFDTNSLKALVRRAGELRDILSDSIRRADQATQSPARTPRHERHQESSPAFTRVFDDPGSSPPRRSTIHSLANSLMDHESGDKSPRTPINRRVPLMTAAS</sequence>
<feature type="compositionally biased region" description="Basic and acidic residues" evidence="1">
    <location>
        <begin position="1130"/>
        <end position="1139"/>
    </location>
</feature>
<feature type="region of interest" description="Disordered" evidence="1">
    <location>
        <begin position="500"/>
        <end position="559"/>
    </location>
</feature>
<feature type="region of interest" description="Disordered" evidence="1">
    <location>
        <begin position="176"/>
        <end position="235"/>
    </location>
</feature>
<feature type="compositionally biased region" description="Basic and acidic residues" evidence="1">
    <location>
        <begin position="354"/>
        <end position="366"/>
    </location>
</feature>
<feature type="compositionally biased region" description="Low complexity" evidence="1">
    <location>
        <begin position="64"/>
        <end position="81"/>
    </location>
</feature>
<name>A0A151GD86_DRECN</name>
<comment type="caution">
    <text evidence="2">The sequence shown here is derived from an EMBL/GenBank/DDBJ whole genome shotgun (WGS) entry which is preliminary data.</text>
</comment>
<dbReference type="Pfam" id="PF20162">
    <property type="entry name" value="Etd1"/>
    <property type="match status" value="1"/>
</dbReference>
<feature type="region of interest" description="Disordered" evidence="1">
    <location>
        <begin position="966"/>
        <end position="1054"/>
    </location>
</feature>
<dbReference type="GO" id="GO:0005096">
    <property type="term" value="F:GTPase activator activity"/>
    <property type="evidence" value="ECO:0007669"/>
    <property type="project" value="InterPro"/>
</dbReference>
<evidence type="ECO:0000313" key="2">
    <source>
        <dbReference type="EMBL" id="KYK55072.1"/>
    </source>
</evidence>
<organism evidence="2 3">
    <name type="scientific">Drechmeria coniospora</name>
    <name type="common">Nematophagous fungus</name>
    <name type="synonym">Meria coniospora</name>
    <dbReference type="NCBI Taxonomy" id="98403"/>
    <lineage>
        <taxon>Eukaryota</taxon>
        <taxon>Fungi</taxon>
        <taxon>Dikarya</taxon>
        <taxon>Ascomycota</taxon>
        <taxon>Pezizomycotina</taxon>
        <taxon>Sordariomycetes</taxon>
        <taxon>Hypocreomycetidae</taxon>
        <taxon>Hypocreales</taxon>
        <taxon>Ophiocordycipitaceae</taxon>
        <taxon>Drechmeria</taxon>
    </lineage>
</organism>
<dbReference type="Proteomes" id="UP000076580">
    <property type="component" value="Chromosome 03"/>
</dbReference>
<dbReference type="AlphaFoldDB" id="A0A151GD86"/>
<feature type="region of interest" description="Disordered" evidence="1">
    <location>
        <begin position="428"/>
        <end position="464"/>
    </location>
</feature>
<dbReference type="RefSeq" id="XP_040654424.1">
    <property type="nucleotide sequence ID" value="XM_040804320.1"/>
</dbReference>
<feature type="compositionally biased region" description="Low complexity" evidence="1">
    <location>
        <begin position="516"/>
        <end position="526"/>
    </location>
</feature>
<dbReference type="GeneID" id="63719676"/>
<feature type="region of interest" description="Disordered" evidence="1">
    <location>
        <begin position="746"/>
        <end position="779"/>
    </location>
</feature>
<keyword evidence="3" id="KW-1185">Reference proteome</keyword>
<evidence type="ECO:0000313" key="3">
    <source>
        <dbReference type="Proteomes" id="UP000076580"/>
    </source>
</evidence>
<dbReference type="EMBL" id="LAYC01000003">
    <property type="protein sequence ID" value="KYK55072.1"/>
    <property type="molecule type" value="Genomic_DNA"/>
</dbReference>
<feature type="region of interest" description="Disordered" evidence="1">
    <location>
        <begin position="1078"/>
        <end position="1154"/>
    </location>
</feature>
<feature type="region of interest" description="Disordered" evidence="1">
    <location>
        <begin position="64"/>
        <end position="144"/>
    </location>
</feature>
<evidence type="ECO:0000256" key="1">
    <source>
        <dbReference type="SAM" id="MobiDB-lite"/>
    </source>
</evidence>